<sequence>MSSPTRGRMPAYSKQPYDEERLEWATSVLNKYLRLPKFRRAAMILPLIDILIVAALVNAFEPLITLLRRNEELFGARLTLPLNDTSFAPTLPEQQTILRIFHQMSANVTIPEACLLLHAAAIVSAGPLFLTMALNNYLLKQPFLPEQTVQVINATELEPYLTDFEGSSWHYGDIKTLMWIGDRPWIWFMLGAIGLGAGLYVVDQLMIKCWLRFSEKLSTSNDAKEAITLI</sequence>
<dbReference type="EMBL" id="JAADJF010000519">
    <property type="protein sequence ID" value="KAF4415715.1"/>
    <property type="molecule type" value="Genomic_DNA"/>
</dbReference>
<keyword evidence="1" id="KW-0472">Membrane</keyword>
<comment type="caution">
    <text evidence="2">The sequence shown here is derived from an EMBL/GenBank/DDBJ whole genome shotgun (WGS) entry which is preliminary data.</text>
</comment>
<dbReference type="AlphaFoldDB" id="A0A8H4JCA1"/>
<dbReference type="OrthoDB" id="3647at2759"/>
<evidence type="ECO:0000256" key="1">
    <source>
        <dbReference type="SAM" id="Phobius"/>
    </source>
</evidence>
<gene>
    <name evidence="2" type="ORF">FACUT_13177</name>
</gene>
<dbReference type="Proteomes" id="UP000536711">
    <property type="component" value="Unassembled WGS sequence"/>
</dbReference>
<evidence type="ECO:0000313" key="2">
    <source>
        <dbReference type="EMBL" id="KAF4415715.1"/>
    </source>
</evidence>
<protein>
    <submittedName>
        <fullName evidence="2">Mannosyl phosphorylinositol ceramide synthase sur1</fullName>
    </submittedName>
</protein>
<accession>A0A8H4JCA1</accession>
<feature type="transmembrane region" description="Helical" evidence="1">
    <location>
        <begin position="41"/>
        <end position="60"/>
    </location>
</feature>
<reference evidence="2 3" key="1">
    <citation type="submission" date="2020-01" db="EMBL/GenBank/DDBJ databases">
        <title>Identification and distribution of gene clusters putatively required for synthesis of sphingolipid metabolism inhibitors in phylogenetically diverse species of the filamentous fungus Fusarium.</title>
        <authorList>
            <person name="Kim H.-S."/>
            <person name="Busman M."/>
            <person name="Brown D.W."/>
            <person name="Divon H."/>
            <person name="Uhlig S."/>
            <person name="Proctor R.H."/>
        </authorList>
    </citation>
    <scope>NUCLEOTIDE SEQUENCE [LARGE SCALE GENOMIC DNA]</scope>
    <source>
        <strain evidence="2 3">NRRL 13308</strain>
    </source>
</reference>
<keyword evidence="1" id="KW-0812">Transmembrane</keyword>
<evidence type="ECO:0000313" key="3">
    <source>
        <dbReference type="Proteomes" id="UP000536711"/>
    </source>
</evidence>
<keyword evidence="1" id="KW-1133">Transmembrane helix</keyword>
<keyword evidence="3" id="KW-1185">Reference proteome</keyword>
<name>A0A8H4JCA1_9HYPO</name>
<feature type="transmembrane region" description="Helical" evidence="1">
    <location>
        <begin position="185"/>
        <end position="202"/>
    </location>
</feature>
<proteinExistence type="predicted"/>
<organism evidence="2 3">
    <name type="scientific">Fusarium acutatum</name>
    <dbReference type="NCBI Taxonomy" id="78861"/>
    <lineage>
        <taxon>Eukaryota</taxon>
        <taxon>Fungi</taxon>
        <taxon>Dikarya</taxon>
        <taxon>Ascomycota</taxon>
        <taxon>Pezizomycotina</taxon>
        <taxon>Sordariomycetes</taxon>
        <taxon>Hypocreomycetidae</taxon>
        <taxon>Hypocreales</taxon>
        <taxon>Nectriaceae</taxon>
        <taxon>Fusarium</taxon>
        <taxon>Fusarium fujikuroi species complex</taxon>
    </lineage>
</organism>
<feature type="transmembrane region" description="Helical" evidence="1">
    <location>
        <begin position="113"/>
        <end position="134"/>
    </location>
</feature>